<dbReference type="Proteomes" id="UP000886501">
    <property type="component" value="Unassembled WGS sequence"/>
</dbReference>
<dbReference type="EMBL" id="MU117962">
    <property type="protein sequence ID" value="KAF9654077.1"/>
    <property type="molecule type" value="Genomic_DNA"/>
</dbReference>
<comment type="caution">
    <text evidence="1">The sequence shown here is derived from an EMBL/GenBank/DDBJ whole genome shotgun (WGS) entry which is preliminary data.</text>
</comment>
<keyword evidence="2" id="KW-1185">Reference proteome</keyword>
<accession>A0ACB6ZWN2</accession>
<protein>
    <submittedName>
        <fullName evidence="1">Uncharacterized protein</fullName>
    </submittedName>
</protein>
<reference evidence="1" key="2">
    <citation type="journal article" date="2020" name="Nat. Commun.">
        <title>Large-scale genome sequencing of mycorrhizal fungi provides insights into the early evolution of symbiotic traits.</title>
        <authorList>
            <person name="Miyauchi S."/>
            <person name="Kiss E."/>
            <person name="Kuo A."/>
            <person name="Drula E."/>
            <person name="Kohler A."/>
            <person name="Sanchez-Garcia M."/>
            <person name="Morin E."/>
            <person name="Andreopoulos B."/>
            <person name="Barry K.W."/>
            <person name="Bonito G."/>
            <person name="Buee M."/>
            <person name="Carver A."/>
            <person name="Chen C."/>
            <person name="Cichocki N."/>
            <person name="Clum A."/>
            <person name="Culley D."/>
            <person name="Crous P.W."/>
            <person name="Fauchery L."/>
            <person name="Girlanda M."/>
            <person name="Hayes R.D."/>
            <person name="Keri Z."/>
            <person name="LaButti K."/>
            <person name="Lipzen A."/>
            <person name="Lombard V."/>
            <person name="Magnuson J."/>
            <person name="Maillard F."/>
            <person name="Murat C."/>
            <person name="Nolan M."/>
            <person name="Ohm R.A."/>
            <person name="Pangilinan J."/>
            <person name="Pereira M.F."/>
            <person name="Perotto S."/>
            <person name="Peter M."/>
            <person name="Pfister S."/>
            <person name="Riley R."/>
            <person name="Sitrit Y."/>
            <person name="Stielow J.B."/>
            <person name="Szollosi G."/>
            <person name="Zifcakova L."/>
            <person name="Stursova M."/>
            <person name="Spatafora J.W."/>
            <person name="Tedersoo L."/>
            <person name="Vaario L.M."/>
            <person name="Yamada A."/>
            <person name="Yan M."/>
            <person name="Wang P."/>
            <person name="Xu J."/>
            <person name="Bruns T."/>
            <person name="Baldrian P."/>
            <person name="Vilgalys R."/>
            <person name="Dunand C."/>
            <person name="Henrissat B."/>
            <person name="Grigoriev I.V."/>
            <person name="Hibbett D."/>
            <person name="Nagy L.G."/>
            <person name="Martin F.M."/>
        </authorList>
    </citation>
    <scope>NUCLEOTIDE SEQUENCE</scope>
    <source>
        <strain evidence="1">P2</strain>
    </source>
</reference>
<gene>
    <name evidence="1" type="ORF">BDM02DRAFT_1193822</name>
</gene>
<proteinExistence type="predicted"/>
<evidence type="ECO:0000313" key="1">
    <source>
        <dbReference type="EMBL" id="KAF9654077.1"/>
    </source>
</evidence>
<sequence>MIVSLKGSNKRIRMLTRSFGRRGSECRYYMFARSGWCRFAGSVSPRPELLPIARARKLEISARPKINAATPGSHLPTGKESSGDVIPPRVTGVKNPRSG</sequence>
<organism evidence="1 2">
    <name type="scientific">Thelephora ganbajun</name>
    <name type="common">Ganba fungus</name>
    <dbReference type="NCBI Taxonomy" id="370292"/>
    <lineage>
        <taxon>Eukaryota</taxon>
        <taxon>Fungi</taxon>
        <taxon>Dikarya</taxon>
        <taxon>Basidiomycota</taxon>
        <taxon>Agaricomycotina</taxon>
        <taxon>Agaricomycetes</taxon>
        <taxon>Thelephorales</taxon>
        <taxon>Thelephoraceae</taxon>
        <taxon>Thelephora</taxon>
    </lineage>
</organism>
<evidence type="ECO:0000313" key="2">
    <source>
        <dbReference type="Proteomes" id="UP000886501"/>
    </source>
</evidence>
<name>A0ACB6ZWN2_THEGA</name>
<reference evidence="1" key="1">
    <citation type="submission" date="2019-10" db="EMBL/GenBank/DDBJ databases">
        <authorList>
            <consortium name="DOE Joint Genome Institute"/>
            <person name="Kuo A."/>
            <person name="Miyauchi S."/>
            <person name="Kiss E."/>
            <person name="Drula E."/>
            <person name="Kohler A."/>
            <person name="Sanchez-Garcia M."/>
            <person name="Andreopoulos B."/>
            <person name="Barry K.W."/>
            <person name="Bonito G."/>
            <person name="Buee M."/>
            <person name="Carver A."/>
            <person name="Chen C."/>
            <person name="Cichocki N."/>
            <person name="Clum A."/>
            <person name="Culley D."/>
            <person name="Crous P.W."/>
            <person name="Fauchery L."/>
            <person name="Girlanda M."/>
            <person name="Hayes R."/>
            <person name="Keri Z."/>
            <person name="Labutti K."/>
            <person name="Lipzen A."/>
            <person name="Lombard V."/>
            <person name="Magnuson J."/>
            <person name="Maillard F."/>
            <person name="Morin E."/>
            <person name="Murat C."/>
            <person name="Nolan M."/>
            <person name="Ohm R."/>
            <person name="Pangilinan J."/>
            <person name="Pereira M."/>
            <person name="Perotto S."/>
            <person name="Peter M."/>
            <person name="Riley R."/>
            <person name="Sitrit Y."/>
            <person name="Stielow B."/>
            <person name="Szollosi G."/>
            <person name="Zifcakova L."/>
            <person name="Stursova M."/>
            <person name="Spatafora J.W."/>
            <person name="Tedersoo L."/>
            <person name="Vaario L.-M."/>
            <person name="Yamada A."/>
            <person name="Yan M."/>
            <person name="Wang P."/>
            <person name="Xu J."/>
            <person name="Bruns T."/>
            <person name="Baldrian P."/>
            <person name="Vilgalys R."/>
            <person name="Henrissat B."/>
            <person name="Grigoriev I.V."/>
            <person name="Hibbett D."/>
            <person name="Nagy L.G."/>
            <person name="Martin F.M."/>
        </authorList>
    </citation>
    <scope>NUCLEOTIDE SEQUENCE</scope>
    <source>
        <strain evidence="1">P2</strain>
    </source>
</reference>